<protein>
    <submittedName>
        <fullName evidence="1">Uncharacterized protein</fullName>
    </submittedName>
</protein>
<name>A0A0F9JLZ4_9ZZZZ</name>
<proteinExistence type="predicted"/>
<feature type="non-terminal residue" evidence="1">
    <location>
        <position position="170"/>
    </location>
</feature>
<reference evidence="1" key="1">
    <citation type="journal article" date="2015" name="Nature">
        <title>Complex archaea that bridge the gap between prokaryotes and eukaryotes.</title>
        <authorList>
            <person name="Spang A."/>
            <person name="Saw J.H."/>
            <person name="Jorgensen S.L."/>
            <person name="Zaremba-Niedzwiedzka K."/>
            <person name="Martijn J."/>
            <person name="Lind A.E."/>
            <person name="van Eijk R."/>
            <person name="Schleper C."/>
            <person name="Guy L."/>
            <person name="Ettema T.J."/>
        </authorList>
    </citation>
    <scope>NUCLEOTIDE SEQUENCE</scope>
</reference>
<comment type="caution">
    <text evidence="1">The sequence shown here is derived from an EMBL/GenBank/DDBJ whole genome shotgun (WGS) entry which is preliminary data.</text>
</comment>
<dbReference type="EMBL" id="LAZR01011100">
    <property type="protein sequence ID" value="KKM63426.1"/>
    <property type="molecule type" value="Genomic_DNA"/>
</dbReference>
<evidence type="ECO:0000313" key="1">
    <source>
        <dbReference type="EMBL" id="KKM63426.1"/>
    </source>
</evidence>
<dbReference type="AlphaFoldDB" id="A0A0F9JLZ4"/>
<sequence length="170" mass="16918">MATTVTGKITAAVSANFSKDLDIGAVSATPQASVSLAFTNGAGANKVEAVGMKAGTVAGSGTVDIDLAGVLTDPAGDVITFTKVKGFIIKNTEAVGTGTGFEVGGTFASWVKAAGDEVVVHPGGFLASSGVFNESDHLTKWPTDLDIAVVALKASVTASLETNLLSAPAF</sequence>
<gene>
    <name evidence="1" type="ORF">LCGC14_1511630</name>
</gene>
<accession>A0A0F9JLZ4</accession>
<organism evidence="1">
    <name type="scientific">marine sediment metagenome</name>
    <dbReference type="NCBI Taxonomy" id="412755"/>
    <lineage>
        <taxon>unclassified sequences</taxon>
        <taxon>metagenomes</taxon>
        <taxon>ecological metagenomes</taxon>
    </lineage>
</organism>